<feature type="non-terminal residue" evidence="2">
    <location>
        <position position="91"/>
    </location>
</feature>
<sequence>TLRARSLLTSRSLVLLLTLNSLERPLTATLPLSFSIDFFTAAVISSYLRGIDLDLVVVSSVNVGTTADQSLGNLSGSFPPHGKKFQNCEST</sequence>
<name>A0A0K2UAR8_LEPSM</name>
<dbReference type="EMBL" id="HACA01017972">
    <property type="protein sequence ID" value="CDW35333.1"/>
    <property type="molecule type" value="Transcribed_RNA"/>
</dbReference>
<organism evidence="2">
    <name type="scientific">Lepeophtheirus salmonis</name>
    <name type="common">Salmon louse</name>
    <name type="synonym">Caligus salmonis</name>
    <dbReference type="NCBI Taxonomy" id="72036"/>
    <lineage>
        <taxon>Eukaryota</taxon>
        <taxon>Metazoa</taxon>
        <taxon>Ecdysozoa</taxon>
        <taxon>Arthropoda</taxon>
        <taxon>Crustacea</taxon>
        <taxon>Multicrustacea</taxon>
        <taxon>Hexanauplia</taxon>
        <taxon>Copepoda</taxon>
        <taxon>Siphonostomatoida</taxon>
        <taxon>Caligidae</taxon>
        <taxon>Lepeophtheirus</taxon>
    </lineage>
</organism>
<accession>A0A0K2UAR8</accession>
<proteinExistence type="predicted"/>
<protein>
    <submittedName>
        <fullName evidence="2">Uncharacterized protein</fullName>
    </submittedName>
</protein>
<reference evidence="2" key="1">
    <citation type="submission" date="2014-05" db="EMBL/GenBank/DDBJ databases">
        <authorList>
            <person name="Chronopoulou M."/>
        </authorList>
    </citation>
    <scope>NUCLEOTIDE SEQUENCE</scope>
    <source>
        <tissue evidence="2">Whole organism</tissue>
    </source>
</reference>
<feature type="non-terminal residue" evidence="2">
    <location>
        <position position="1"/>
    </location>
</feature>
<dbReference type="AlphaFoldDB" id="A0A0K2UAR8"/>
<feature type="signal peptide" evidence="1">
    <location>
        <begin position="1"/>
        <end position="28"/>
    </location>
</feature>
<evidence type="ECO:0000256" key="1">
    <source>
        <dbReference type="SAM" id="SignalP"/>
    </source>
</evidence>
<evidence type="ECO:0000313" key="2">
    <source>
        <dbReference type="EMBL" id="CDW35333.1"/>
    </source>
</evidence>
<feature type="chain" id="PRO_5005488533" evidence="1">
    <location>
        <begin position="29"/>
        <end position="91"/>
    </location>
</feature>
<keyword evidence="1" id="KW-0732">Signal</keyword>